<protein>
    <recommendedName>
        <fullName evidence="1">Putative plant transposon protein domain-containing protein</fullName>
    </recommendedName>
</protein>
<dbReference type="InterPro" id="IPR046796">
    <property type="entry name" value="Transposase_32_dom"/>
</dbReference>
<dbReference type="Pfam" id="PF20167">
    <property type="entry name" value="Transposase_32"/>
    <property type="match status" value="1"/>
</dbReference>
<feature type="domain" description="Putative plant transposon protein" evidence="1">
    <location>
        <begin position="234"/>
        <end position="427"/>
    </location>
</feature>
<name>A0A2K3NW65_TRIPR</name>
<organism evidence="2 3">
    <name type="scientific">Trifolium pratense</name>
    <name type="common">Red clover</name>
    <dbReference type="NCBI Taxonomy" id="57577"/>
    <lineage>
        <taxon>Eukaryota</taxon>
        <taxon>Viridiplantae</taxon>
        <taxon>Streptophyta</taxon>
        <taxon>Embryophyta</taxon>
        <taxon>Tracheophyta</taxon>
        <taxon>Spermatophyta</taxon>
        <taxon>Magnoliopsida</taxon>
        <taxon>eudicotyledons</taxon>
        <taxon>Gunneridae</taxon>
        <taxon>Pentapetalae</taxon>
        <taxon>rosids</taxon>
        <taxon>fabids</taxon>
        <taxon>Fabales</taxon>
        <taxon>Fabaceae</taxon>
        <taxon>Papilionoideae</taxon>
        <taxon>50 kb inversion clade</taxon>
        <taxon>NPAAA clade</taxon>
        <taxon>Hologalegina</taxon>
        <taxon>IRL clade</taxon>
        <taxon>Trifolieae</taxon>
        <taxon>Trifolium</taxon>
    </lineage>
</organism>
<dbReference type="ExpressionAtlas" id="A0A2K3NW65">
    <property type="expression patterns" value="baseline"/>
</dbReference>
<dbReference type="EMBL" id="ASHM01001789">
    <property type="protein sequence ID" value="PNY07286.1"/>
    <property type="molecule type" value="Genomic_DNA"/>
</dbReference>
<evidence type="ECO:0000313" key="3">
    <source>
        <dbReference type="Proteomes" id="UP000236291"/>
    </source>
</evidence>
<sequence>MLHIVSSLQTSFAAIIGELRKKNNKLALEVRELRWLNENWVDSIITLPELPRKRWKDAQGASSSSGMKESAQLQETLTTLTRGATVDASHFWHGHPVTSLAINAHIVEERQENDNVHMSEPEDATVMDSVAVPPSDVQSLLSKLQLFSHSVFLLAPDPEHGCVKGMEQIATQNKEKRIGFAINASPNSFDNFRFISLVHQERYSNFLASKRFLIEQNLQVEGNRFSDIQAMIVARGWGKLASFAKVSSTTLSKEFFANAYQGPAKEEGNDKNDLKQFTSFVRGKMVPFDDKVINQLFGLENYEQCSFEARMAMNSFYVVHSDILCKPKFPSWIMNKDGMPEKLRISGLTPVARAWATFVLRNLLPCSNHKALTIRQATLVTAILKGEPVNVGRLLADDLWGAANCSSSSSYISHASLISKLCERVGVYPENNEEMVKPYRTITAAHLKSLCGADRWN</sequence>
<proteinExistence type="predicted"/>
<reference evidence="2 3" key="2">
    <citation type="journal article" date="2017" name="Front. Plant Sci.">
        <title>Gene Classification and Mining of Molecular Markers Useful in Red Clover (Trifolium pratense) Breeding.</title>
        <authorList>
            <person name="Istvanek J."/>
            <person name="Dluhosova J."/>
            <person name="Dluhos P."/>
            <person name="Patkova L."/>
            <person name="Nedelnik J."/>
            <person name="Repkova J."/>
        </authorList>
    </citation>
    <scope>NUCLEOTIDE SEQUENCE [LARGE SCALE GENOMIC DNA]</scope>
    <source>
        <strain evidence="3">cv. Tatra</strain>
        <tissue evidence="2">Young leaves</tissue>
    </source>
</reference>
<dbReference type="Proteomes" id="UP000236291">
    <property type="component" value="Unassembled WGS sequence"/>
</dbReference>
<evidence type="ECO:0000313" key="2">
    <source>
        <dbReference type="EMBL" id="PNY07286.1"/>
    </source>
</evidence>
<dbReference type="AlphaFoldDB" id="A0A2K3NW65"/>
<comment type="caution">
    <text evidence="2">The sequence shown here is derived from an EMBL/GenBank/DDBJ whole genome shotgun (WGS) entry which is preliminary data.</text>
</comment>
<accession>A0A2K3NW65</accession>
<reference evidence="2 3" key="1">
    <citation type="journal article" date="2014" name="Am. J. Bot.">
        <title>Genome assembly and annotation for red clover (Trifolium pratense; Fabaceae).</title>
        <authorList>
            <person name="Istvanek J."/>
            <person name="Jaros M."/>
            <person name="Krenek A."/>
            <person name="Repkova J."/>
        </authorList>
    </citation>
    <scope>NUCLEOTIDE SEQUENCE [LARGE SCALE GENOMIC DNA]</scope>
    <source>
        <strain evidence="3">cv. Tatra</strain>
        <tissue evidence="2">Young leaves</tissue>
    </source>
</reference>
<evidence type="ECO:0000259" key="1">
    <source>
        <dbReference type="Pfam" id="PF20167"/>
    </source>
</evidence>
<gene>
    <name evidence="2" type="ORF">L195_g003776</name>
</gene>